<name>A0A5S9QPK4_9GAMM</name>
<dbReference type="Proteomes" id="UP000434580">
    <property type="component" value="Unassembled WGS sequence"/>
</dbReference>
<dbReference type="Pfam" id="PF09982">
    <property type="entry name" value="LpxR"/>
    <property type="match status" value="1"/>
</dbReference>
<organism evidence="1 2">
    <name type="scientific">BD1-7 clade bacterium</name>
    <dbReference type="NCBI Taxonomy" id="2029982"/>
    <lineage>
        <taxon>Bacteria</taxon>
        <taxon>Pseudomonadati</taxon>
        <taxon>Pseudomonadota</taxon>
        <taxon>Gammaproteobacteria</taxon>
        <taxon>Cellvibrionales</taxon>
        <taxon>Spongiibacteraceae</taxon>
        <taxon>BD1-7 clade</taxon>
    </lineage>
</organism>
<evidence type="ECO:0000313" key="1">
    <source>
        <dbReference type="EMBL" id="CAA0119876.1"/>
    </source>
</evidence>
<evidence type="ECO:0000313" key="2">
    <source>
        <dbReference type="Proteomes" id="UP000434580"/>
    </source>
</evidence>
<dbReference type="AlphaFoldDB" id="A0A5S9QPK4"/>
<dbReference type="OrthoDB" id="9776275at2"/>
<dbReference type="InterPro" id="IPR037107">
    <property type="entry name" value="Put_OMP_sf"/>
</dbReference>
<sequence length="370" mass="41405">MLIEIQSKTIRESTSKGHLSPLVVWFSAIICMFASHCTSAAPHYYTQEALDASGDVTAWRFSFEDDYFAPINNEDDNYSFGFSATQAGKGARESFFTLAPAVNWFDSWWGFRPDATDESISIGFFGLTPDNKTTRAPLDDDRPYASLVYWSSSQFRVSDNQREAIFSGFTVGILGLPIGGTIQNGIHDVINNGKVKGWGNQISHGGEPTFKYSLHWQQNFMPLSDLVEIKQSLGGSAGYLTQASWSLSMRIGKLATTWWSDHPELDLYGESSGFSAPTKGVEEVYFSAGFQFNGRLYNALVQGQFRDSAVTYNFDETRHFIASAWMAFTMSFKSGIRIRYFAQTQSSEFKSGVANRTFYWAGLSFTQAFK</sequence>
<accession>A0A5S9QPK4</accession>
<protein>
    <recommendedName>
        <fullName evidence="3">Lipid A deacylase LpxR family protein</fullName>
    </recommendedName>
</protein>
<proteinExistence type="predicted"/>
<gene>
    <name evidence="1" type="ORF">DPBNPPHM_02519</name>
</gene>
<dbReference type="EMBL" id="CACSII010000020">
    <property type="protein sequence ID" value="CAA0119876.1"/>
    <property type="molecule type" value="Genomic_DNA"/>
</dbReference>
<dbReference type="InterPro" id="IPR018707">
    <property type="entry name" value="LpxR"/>
</dbReference>
<reference evidence="1 2" key="1">
    <citation type="submission" date="2019-11" db="EMBL/GenBank/DDBJ databases">
        <authorList>
            <person name="Holert J."/>
        </authorList>
    </citation>
    <scope>NUCLEOTIDE SEQUENCE [LARGE SCALE GENOMIC DNA]</scope>
    <source>
        <strain evidence="1">BC5_2</strain>
    </source>
</reference>
<dbReference type="Gene3D" id="2.40.128.140">
    <property type="entry name" value="Outer membrane protein"/>
    <property type="match status" value="1"/>
</dbReference>
<evidence type="ECO:0008006" key="3">
    <source>
        <dbReference type="Google" id="ProtNLM"/>
    </source>
</evidence>